<evidence type="ECO:0000313" key="3">
    <source>
        <dbReference type="Proteomes" id="UP001526246"/>
    </source>
</evidence>
<sequence>MPRSSVMPRFYLHLENRVGLTRDHDGQEFPDLAAARTAAAANIRDILAEEVKHGRLDMRGLIRIADAQDPQLSVVPFAEALAVTLEGESG</sequence>
<name>A0ABT3JHC8_9SPHN</name>
<dbReference type="RefSeq" id="WP_264883353.1">
    <property type="nucleotide sequence ID" value="NZ_JAPDOB010000002.1"/>
</dbReference>
<dbReference type="Proteomes" id="UP001526246">
    <property type="component" value="Unassembled WGS sequence"/>
</dbReference>
<keyword evidence="3" id="KW-1185">Reference proteome</keyword>
<evidence type="ECO:0000313" key="2">
    <source>
        <dbReference type="EMBL" id="MCW3798488.1"/>
    </source>
</evidence>
<feature type="domain" description="DUF6894" evidence="1">
    <location>
        <begin position="9"/>
        <end position="78"/>
    </location>
</feature>
<protein>
    <recommendedName>
        <fullName evidence="1">DUF6894 domain-containing protein</fullName>
    </recommendedName>
</protein>
<dbReference type="InterPro" id="IPR054189">
    <property type="entry name" value="DUF6894"/>
</dbReference>
<dbReference type="EMBL" id="JAPDOB010000002">
    <property type="protein sequence ID" value="MCW3798488.1"/>
    <property type="molecule type" value="Genomic_DNA"/>
</dbReference>
<comment type="caution">
    <text evidence="2">The sequence shown here is derived from an EMBL/GenBank/DDBJ whole genome shotgun (WGS) entry which is preliminary data.</text>
</comment>
<organism evidence="2 3">
    <name type="scientific">Sphingomonas arvum</name>
    <dbReference type="NCBI Taxonomy" id="2992113"/>
    <lineage>
        <taxon>Bacteria</taxon>
        <taxon>Pseudomonadati</taxon>
        <taxon>Pseudomonadota</taxon>
        <taxon>Alphaproteobacteria</taxon>
        <taxon>Sphingomonadales</taxon>
        <taxon>Sphingomonadaceae</taxon>
        <taxon>Sphingomonas</taxon>
    </lineage>
</organism>
<evidence type="ECO:0000259" key="1">
    <source>
        <dbReference type="Pfam" id="PF21834"/>
    </source>
</evidence>
<proteinExistence type="predicted"/>
<accession>A0ABT3JHC8</accession>
<dbReference type="Pfam" id="PF21834">
    <property type="entry name" value="DUF6894"/>
    <property type="match status" value="1"/>
</dbReference>
<reference evidence="2 3" key="1">
    <citation type="submission" date="2022-10" db="EMBL/GenBank/DDBJ databases">
        <title>Sphingomonas sp.</title>
        <authorList>
            <person name="Jin C."/>
        </authorList>
    </citation>
    <scope>NUCLEOTIDE SEQUENCE [LARGE SCALE GENOMIC DNA]</scope>
    <source>
        <strain evidence="2 3">BN140010</strain>
    </source>
</reference>
<gene>
    <name evidence="2" type="ORF">OMW55_11795</name>
</gene>